<dbReference type="EMBL" id="JAWJEJ010000001">
    <property type="protein sequence ID" value="MDV3455953.1"/>
    <property type="molecule type" value="Genomic_DNA"/>
</dbReference>
<gene>
    <name evidence="1" type="ORF">RZN05_03085</name>
</gene>
<comment type="caution">
    <text evidence="1">The sequence shown here is derived from an EMBL/GenBank/DDBJ whole genome shotgun (WGS) entry which is preliminary data.</text>
</comment>
<dbReference type="InterPro" id="IPR009562">
    <property type="entry name" value="DUF1178"/>
</dbReference>
<sequence>MIVFDLRCGGGHVFEAWFGSSAAYEAQRAGGLVACPVCGDGEVTKAIMAPNIGAKGNRAVSAPASPASSAPPEVIKAAMEMIATAQAKMLETSQWVGTGFADKARAMHLGETPPAQIHGQATPEQAQELVDEGVAVAPLLVPVVPPEQCN</sequence>
<dbReference type="PIRSF" id="PIRSF032131">
    <property type="entry name" value="UCP032131"/>
    <property type="match status" value="1"/>
</dbReference>
<name>A0ABU3Y3M0_9SPHN</name>
<proteinExistence type="predicted"/>
<reference evidence="1 2" key="1">
    <citation type="submission" date="2023-10" db="EMBL/GenBank/DDBJ databases">
        <title>Sphingomonas sp. HF-S4 16S ribosomal RNA gene Genome sequencing and assembly.</title>
        <authorList>
            <person name="Lee H."/>
        </authorList>
    </citation>
    <scope>NUCLEOTIDE SEQUENCE [LARGE SCALE GENOMIC DNA]</scope>
    <source>
        <strain evidence="1 2">HF-S4</strain>
    </source>
</reference>
<keyword evidence="2" id="KW-1185">Reference proteome</keyword>
<accession>A0ABU3Y3M0</accession>
<evidence type="ECO:0000313" key="1">
    <source>
        <dbReference type="EMBL" id="MDV3455953.1"/>
    </source>
</evidence>
<evidence type="ECO:0000313" key="2">
    <source>
        <dbReference type="Proteomes" id="UP001273531"/>
    </source>
</evidence>
<dbReference type="RefSeq" id="WP_317225158.1">
    <property type="nucleotide sequence ID" value="NZ_JAWJEJ010000001.1"/>
</dbReference>
<protein>
    <submittedName>
        <fullName evidence="1">DUF1178 family protein</fullName>
    </submittedName>
</protein>
<organism evidence="1 2">
    <name type="scientific">Sphingomonas agrestis</name>
    <dbReference type="NCBI Taxonomy" id="3080540"/>
    <lineage>
        <taxon>Bacteria</taxon>
        <taxon>Pseudomonadati</taxon>
        <taxon>Pseudomonadota</taxon>
        <taxon>Alphaproteobacteria</taxon>
        <taxon>Sphingomonadales</taxon>
        <taxon>Sphingomonadaceae</taxon>
        <taxon>Sphingomonas</taxon>
    </lineage>
</organism>
<dbReference type="Pfam" id="PF06676">
    <property type="entry name" value="DUF1178"/>
    <property type="match status" value="1"/>
</dbReference>
<dbReference type="Proteomes" id="UP001273531">
    <property type="component" value="Unassembled WGS sequence"/>
</dbReference>